<sequence>MTTLFIANVRADYPDSVRTRADLVKGTADGSDTTSRFLWHASAGDIIVLPEIVDPRYVSYVEETLALPHHTLHVVEVNELLTDDVLLRPRMLETLKHSIDRNNVLRVQPFVQTRGTVALASALGAVAEPGLHFAHENGVDMLNSKATFRKLAAGVGVPIAQGCAVRSKRELCTELIRLQKLDRPLIAKHDHAGGGHGNLILSTENAVRSEFPGAREFISLGRPVEELANLLWSELTDSSYSTVTLEVYEEAIARFYLEYDLGDQAPRLVSTGSIRYGEPSAEIPPQWIGLDIPFGLGATDGTNAVSQGQLIVSAVHALGYKGMLNVDGIVTPVGEPVFQEINARWGGGLVYDVIGRRLVGASYSRSHLLRSLLDTPKADFAVLHDRLIAADVHYSHERGSGALILGTRSDLADGSEILLITATENDMDELESAVRSALA</sequence>
<name>A0ABX5LCC0_9MICO</name>
<proteinExistence type="predicted"/>
<feature type="domain" description="ATP-grasp" evidence="2">
    <location>
        <begin position="149"/>
        <end position="372"/>
    </location>
</feature>
<dbReference type="Pfam" id="PF18604">
    <property type="entry name" value="PreAtp-grasp"/>
    <property type="match status" value="1"/>
</dbReference>
<dbReference type="PROSITE" id="PS50975">
    <property type="entry name" value="ATP_GRASP"/>
    <property type="match status" value="1"/>
</dbReference>
<protein>
    <recommendedName>
        <fullName evidence="2">ATP-grasp domain-containing protein</fullName>
    </recommendedName>
</protein>
<evidence type="ECO:0000256" key="1">
    <source>
        <dbReference type="PROSITE-ProRule" id="PRU00409"/>
    </source>
</evidence>
<evidence type="ECO:0000313" key="4">
    <source>
        <dbReference type="Proteomes" id="UP000245674"/>
    </source>
</evidence>
<keyword evidence="1" id="KW-0547">Nucleotide-binding</keyword>
<evidence type="ECO:0000259" key="2">
    <source>
        <dbReference type="PROSITE" id="PS50975"/>
    </source>
</evidence>
<organism evidence="3 4">
    <name type="scientific">Rathayibacter iranicus NCPPB 2253 = VKM Ac-1602</name>
    <dbReference type="NCBI Taxonomy" id="1328868"/>
    <lineage>
        <taxon>Bacteria</taxon>
        <taxon>Bacillati</taxon>
        <taxon>Actinomycetota</taxon>
        <taxon>Actinomycetes</taxon>
        <taxon>Micrococcales</taxon>
        <taxon>Microbacteriaceae</taxon>
        <taxon>Rathayibacter</taxon>
    </lineage>
</organism>
<gene>
    <name evidence="3" type="ORF">B0H03_106145</name>
</gene>
<keyword evidence="4" id="KW-1185">Reference proteome</keyword>
<evidence type="ECO:0000313" key="3">
    <source>
        <dbReference type="EMBL" id="PWJ64017.1"/>
    </source>
</evidence>
<dbReference type="InterPro" id="IPR040754">
    <property type="entry name" value="PreAtp-grasp"/>
</dbReference>
<reference evidence="3 4" key="1">
    <citation type="submission" date="2018-03" db="EMBL/GenBank/DDBJ databases">
        <title>Genomic Encyclopedia of Type Strains, Phase III (KMG-III): the genomes of soil and plant-associated and newly described type strains.</title>
        <authorList>
            <person name="Whitman W."/>
        </authorList>
    </citation>
    <scope>NUCLEOTIDE SEQUENCE [LARGE SCALE GENOMIC DNA]</scope>
    <source>
        <strain evidence="3 4">VKM Ac-1602</strain>
    </source>
</reference>
<keyword evidence="1" id="KW-0067">ATP-binding</keyword>
<accession>A0ABX5LCC0</accession>
<dbReference type="SUPFAM" id="SSF56059">
    <property type="entry name" value="Glutathione synthetase ATP-binding domain-like"/>
    <property type="match status" value="1"/>
</dbReference>
<dbReference type="Gene3D" id="3.30.470.20">
    <property type="entry name" value="ATP-grasp fold, B domain"/>
    <property type="match status" value="1"/>
</dbReference>
<comment type="caution">
    <text evidence="3">The sequence shown here is derived from an EMBL/GenBank/DDBJ whole genome shotgun (WGS) entry which is preliminary data.</text>
</comment>
<dbReference type="Proteomes" id="UP000245674">
    <property type="component" value="Unassembled WGS sequence"/>
</dbReference>
<dbReference type="RefSeq" id="WP_160487295.1">
    <property type="nucleotide sequence ID" value="NZ_QGDV01000006.1"/>
</dbReference>
<dbReference type="InterPro" id="IPR011761">
    <property type="entry name" value="ATP-grasp"/>
</dbReference>
<dbReference type="EMBL" id="QGDV01000006">
    <property type="protein sequence ID" value="PWJ64017.1"/>
    <property type="molecule type" value="Genomic_DNA"/>
</dbReference>